<evidence type="ECO:0000313" key="5">
    <source>
        <dbReference type="Proteomes" id="UP000618579"/>
    </source>
</evidence>
<keyword evidence="2" id="KW-0732">Signal</keyword>
<accession>A0ABX1ZS36</accession>
<feature type="signal peptide" evidence="2">
    <location>
        <begin position="1"/>
        <end position="22"/>
    </location>
</feature>
<name>A0ABX1ZS36_9BACL</name>
<feature type="region of interest" description="Disordered" evidence="1">
    <location>
        <begin position="35"/>
        <end position="61"/>
    </location>
</feature>
<dbReference type="PANTHER" id="PTHR10587">
    <property type="entry name" value="GLYCOSYL TRANSFERASE-RELATED"/>
    <property type="match status" value="1"/>
</dbReference>
<evidence type="ECO:0000256" key="2">
    <source>
        <dbReference type="SAM" id="SignalP"/>
    </source>
</evidence>
<feature type="chain" id="PRO_5045342855" evidence="2">
    <location>
        <begin position="23"/>
        <end position="306"/>
    </location>
</feature>
<dbReference type="CDD" id="cd10944">
    <property type="entry name" value="CE4_SmPgdA_like"/>
    <property type="match status" value="1"/>
</dbReference>
<dbReference type="EMBL" id="WHNZ01000048">
    <property type="protein sequence ID" value="NOV02874.1"/>
    <property type="molecule type" value="Genomic_DNA"/>
</dbReference>
<evidence type="ECO:0000256" key="1">
    <source>
        <dbReference type="SAM" id="MobiDB-lite"/>
    </source>
</evidence>
<dbReference type="SUPFAM" id="SSF88713">
    <property type="entry name" value="Glycoside hydrolase/deacetylase"/>
    <property type="match status" value="1"/>
</dbReference>
<dbReference type="Gene3D" id="3.20.20.370">
    <property type="entry name" value="Glycoside hydrolase/deacetylase"/>
    <property type="match status" value="1"/>
</dbReference>
<gene>
    <name evidence="4" type="ORF">GC097_22990</name>
</gene>
<reference evidence="4 5" key="1">
    <citation type="submission" date="2019-10" db="EMBL/GenBank/DDBJ databases">
        <title>Description of Paenibacillus pedi sp. nov.</title>
        <authorList>
            <person name="Carlier A."/>
            <person name="Qi S."/>
        </authorList>
    </citation>
    <scope>NUCLEOTIDE SEQUENCE [LARGE SCALE GENOMIC DNA]</scope>
    <source>
        <strain evidence="4 5">LMG 31457</strain>
    </source>
</reference>
<protein>
    <submittedName>
        <fullName evidence="4">Polysaccharide deacetylase family protein</fullName>
    </submittedName>
</protein>
<dbReference type="Pfam" id="PF01522">
    <property type="entry name" value="Polysacc_deac_1"/>
    <property type="match status" value="1"/>
</dbReference>
<organism evidence="4 5">
    <name type="scientific">Paenibacillus planticolens</name>
    <dbReference type="NCBI Taxonomy" id="2654976"/>
    <lineage>
        <taxon>Bacteria</taxon>
        <taxon>Bacillati</taxon>
        <taxon>Bacillota</taxon>
        <taxon>Bacilli</taxon>
        <taxon>Bacillales</taxon>
        <taxon>Paenibacillaceae</taxon>
        <taxon>Paenibacillus</taxon>
    </lineage>
</organism>
<dbReference type="InterPro" id="IPR050248">
    <property type="entry name" value="Polysacc_deacetylase_ArnD"/>
</dbReference>
<dbReference type="InterPro" id="IPR002509">
    <property type="entry name" value="NODB_dom"/>
</dbReference>
<dbReference type="PANTHER" id="PTHR10587:SF125">
    <property type="entry name" value="POLYSACCHARIDE DEACETYLASE YHEN-RELATED"/>
    <property type="match status" value="1"/>
</dbReference>
<proteinExistence type="predicted"/>
<feature type="compositionally biased region" description="Polar residues" evidence="1">
    <location>
        <begin position="35"/>
        <end position="53"/>
    </location>
</feature>
<feature type="domain" description="NodB homology" evidence="3">
    <location>
        <begin position="97"/>
        <end position="292"/>
    </location>
</feature>
<evidence type="ECO:0000259" key="3">
    <source>
        <dbReference type="PROSITE" id="PS51677"/>
    </source>
</evidence>
<keyword evidence="5" id="KW-1185">Reference proteome</keyword>
<comment type="caution">
    <text evidence="4">The sequence shown here is derived from an EMBL/GenBank/DDBJ whole genome shotgun (WGS) entry which is preliminary data.</text>
</comment>
<dbReference type="PROSITE" id="PS51677">
    <property type="entry name" value="NODB"/>
    <property type="match status" value="1"/>
</dbReference>
<dbReference type="Proteomes" id="UP000618579">
    <property type="component" value="Unassembled WGS sequence"/>
</dbReference>
<sequence length="306" mass="33232">MGVQIRRTGVYVMGLIISANLAGCSAAQIHTEQAKQAPSQLSGITASIESGGSPTPTPTPATATAAEAEVKGLDTAIVETRHFYTGPPHSSPPAGDKIAYLTFDDGPSASTRKILHILKTFGATATFFVIGTETSEGKSLYREIAADGHALGNHTYSHDYNRIYKSPEAFMKDARKLDRLLEETVGYRPDILRFPGGSNNHLSWKSGGRGVMNKVAAAVREEGYQYFDWNVSSTDAAAPVQDRDMIIDSVLSASKGKKRVIVLMHDNTYKTTTVEALPVVLRKLKAAGFRFDKLQKTSFTFQFLEP</sequence>
<dbReference type="RefSeq" id="WP_171685696.1">
    <property type="nucleotide sequence ID" value="NZ_WHNZ01000048.1"/>
</dbReference>
<dbReference type="InterPro" id="IPR011330">
    <property type="entry name" value="Glyco_hydro/deAcase_b/a-brl"/>
</dbReference>
<evidence type="ECO:0000313" key="4">
    <source>
        <dbReference type="EMBL" id="NOV02874.1"/>
    </source>
</evidence>